<comment type="function">
    <text evidence="12">Small subunit of the glutamine-dependent carbamoyl phosphate synthetase (CPSase). CPSase catalyzes the formation of carbamoyl phosphate from the ammonia moiety of glutamine, carbonate, and phosphate donated by ATP, constituting the first step of 2 biosynthetic pathways, one leading to arginine and/or urea and the other to pyrimidine nucleotides. The small subunit (glutamine amidotransferase) binds and cleaves glutamine to supply the large subunit with the substrate ammonia.</text>
</comment>
<feature type="active site" evidence="12">
    <location>
        <position position="341"/>
    </location>
</feature>
<dbReference type="EC" id="6.3.5.5" evidence="12"/>
<dbReference type="PRINTS" id="PR00099">
    <property type="entry name" value="CPSGATASE"/>
</dbReference>
<dbReference type="GO" id="GO:0044205">
    <property type="term" value="P:'de novo' UMP biosynthetic process"/>
    <property type="evidence" value="ECO:0007669"/>
    <property type="project" value="UniProtKB-UniRule"/>
</dbReference>
<evidence type="ECO:0000256" key="7">
    <source>
        <dbReference type="ARBA" id="ARBA00022840"/>
    </source>
</evidence>
<keyword evidence="8 12" id="KW-0315">Glutamine amidotransferase</keyword>
<evidence type="ECO:0000256" key="6">
    <source>
        <dbReference type="ARBA" id="ARBA00022741"/>
    </source>
</evidence>
<comment type="similarity">
    <text evidence="3 12">Belongs to the CarA family.</text>
</comment>
<feature type="binding site" evidence="12">
    <location>
        <position position="299"/>
    </location>
    <ligand>
        <name>L-glutamine</name>
        <dbReference type="ChEBI" id="CHEBI:58359"/>
    </ligand>
</feature>
<keyword evidence="4 12" id="KW-0055">Arginine biosynthesis</keyword>
<dbReference type="InterPro" id="IPR036480">
    <property type="entry name" value="CarbP_synth_ssu_N_sf"/>
</dbReference>
<keyword evidence="5 12" id="KW-0436">Ligase</keyword>
<dbReference type="InterPro" id="IPR035686">
    <property type="entry name" value="CPSase_GATase1"/>
</dbReference>
<dbReference type="NCBIfam" id="NF009475">
    <property type="entry name" value="PRK12838.1"/>
    <property type="match status" value="1"/>
</dbReference>
<proteinExistence type="inferred from homology"/>
<dbReference type="NCBIfam" id="TIGR01368">
    <property type="entry name" value="CPSaseIIsmall"/>
    <property type="match status" value="1"/>
</dbReference>
<feature type="active site" description="Nucleophile" evidence="12">
    <location>
        <position position="255"/>
    </location>
</feature>
<dbReference type="HOGENOM" id="CLU_035901_2_1_2"/>
<comment type="catalytic activity">
    <reaction evidence="10 12">
        <text>hydrogencarbonate + L-glutamine + 2 ATP + H2O = carbamoyl phosphate + L-glutamate + 2 ADP + phosphate + 2 H(+)</text>
        <dbReference type="Rhea" id="RHEA:18633"/>
        <dbReference type="ChEBI" id="CHEBI:15377"/>
        <dbReference type="ChEBI" id="CHEBI:15378"/>
        <dbReference type="ChEBI" id="CHEBI:17544"/>
        <dbReference type="ChEBI" id="CHEBI:29985"/>
        <dbReference type="ChEBI" id="CHEBI:30616"/>
        <dbReference type="ChEBI" id="CHEBI:43474"/>
        <dbReference type="ChEBI" id="CHEBI:58228"/>
        <dbReference type="ChEBI" id="CHEBI:58359"/>
        <dbReference type="ChEBI" id="CHEBI:456216"/>
        <dbReference type="EC" id="6.3.5.5"/>
    </reaction>
</comment>
<evidence type="ECO:0000256" key="5">
    <source>
        <dbReference type="ARBA" id="ARBA00022598"/>
    </source>
</evidence>
<accession>F2KPL1</accession>
<dbReference type="SUPFAM" id="SSF52021">
    <property type="entry name" value="Carbamoyl phosphate synthetase, small subunit N-terminal domain"/>
    <property type="match status" value="1"/>
</dbReference>
<dbReference type="CDD" id="cd01744">
    <property type="entry name" value="GATase1_CPSase"/>
    <property type="match status" value="1"/>
</dbReference>
<feature type="binding site" evidence="12">
    <location>
        <position position="228"/>
    </location>
    <ligand>
        <name>L-glutamine</name>
        <dbReference type="ChEBI" id="CHEBI:58359"/>
    </ligand>
</feature>
<feature type="binding site" evidence="12">
    <location>
        <position position="256"/>
    </location>
    <ligand>
        <name>L-glutamine</name>
        <dbReference type="ChEBI" id="CHEBI:58359"/>
    </ligand>
</feature>
<dbReference type="SUPFAM" id="SSF52317">
    <property type="entry name" value="Class I glutamine amidotransferase-like"/>
    <property type="match status" value="1"/>
</dbReference>
<dbReference type="Gene3D" id="3.50.30.20">
    <property type="entry name" value="Carbamoyl-phosphate synthase small subunit, N-terminal domain"/>
    <property type="match status" value="1"/>
</dbReference>
<dbReference type="GO" id="GO:0006207">
    <property type="term" value="P:'de novo' pyrimidine nucleobase biosynthetic process"/>
    <property type="evidence" value="ECO:0007669"/>
    <property type="project" value="InterPro"/>
</dbReference>
<keyword evidence="7 12" id="KW-0067">ATP-binding</keyword>
<dbReference type="PANTHER" id="PTHR43418">
    <property type="entry name" value="MULTIFUNCTIONAL TRYPTOPHAN BIOSYNTHESIS PROTEIN-RELATED"/>
    <property type="match status" value="1"/>
</dbReference>
<gene>
    <name evidence="12" type="primary">carA</name>
    <name evidence="14" type="ordered locus">Arcve_1537</name>
</gene>
<feature type="domain" description="Carbamoyl-phosphate synthase small subunit N-terminal" evidence="13">
    <location>
        <begin position="6"/>
        <end position="136"/>
    </location>
</feature>
<comment type="subunit">
    <text evidence="12">Composed of two chains; the small (or glutamine) chain promotes the hydrolysis of glutamine to ammonia, which is used by the large (or ammonia) chain to synthesize carbamoyl phosphate. Tetramer of heterodimers (alpha,beta)4.</text>
</comment>
<dbReference type="eggNOG" id="arCOG00064">
    <property type="taxonomic scope" value="Archaea"/>
</dbReference>
<keyword evidence="15" id="KW-1185">Reference proteome</keyword>
<dbReference type="UniPathway" id="UPA00068">
    <property type="reaction ID" value="UER00171"/>
</dbReference>
<dbReference type="SMART" id="SM01097">
    <property type="entry name" value="CPSase_sm_chain"/>
    <property type="match status" value="1"/>
</dbReference>
<evidence type="ECO:0000256" key="9">
    <source>
        <dbReference type="ARBA" id="ARBA00022975"/>
    </source>
</evidence>
<dbReference type="GO" id="GO:0006526">
    <property type="term" value="P:L-arginine biosynthetic process"/>
    <property type="evidence" value="ECO:0007669"/>
    <property type="project" value="UniProtKB-UniRule"/>
</dbReference>
<dbReference type="Pfam" id="PF00988">
    <property type="entry name" value="CPSase_sm_chain"/>
    <property type="match status" value="1"/>
</dbReference>
<dbReference type="GO" id="GO:0006541">
    <property type="term" value="P:glutamine metabolic process"/>
    <property type="evidence" value="ECO:0007669"/>
    <property type="project" value="InterPro"/>
</dbReference>
<name>F2KPL1_ARCVS</name>
<dbReference type="GO" id="GO:0004088">
    <property type="term" value="F:carbamoyl-phosphate synthase (glutamine-hydrolyzing) activity"/>
    <property type="evidence" value="ECO:0007669"/>
    <property type="project" value="UniProtKB-UniRule"/>
</dbReference>
<protein>
    <recommendedName>
        <fullName evidence="12">Carbamoyl phosphate synthase small chain</fullName>
        <ecNumber evidence="12">6.3.5.5</ecNumber>
    </recommendedName>
    <alternativeName>
        <fullName evidence="12">Carbamoyl phosphate synthetase glutamine chain</fullName>
    </alternativeName>
</protein>
<evidence type="ECO:0000313" key="15">
    <source>
        <dbReference type="Proteomes" id="UP000008136"/>
    </source>
</evidence>
<dbReference type="PANTHER" id="PTHR43418:SF7">
    <property type="entry name" value="CARBAMOYL-PHOSPHATE SYNTHASE SMALL CHAIN"/>
    <property type="match status" value="1"/>
</dbReference>
<dbReference type="GeneID" id="10394661"/>
<comment type="pathway">
    <text evidence="1 12">Pyrimidine metabolism; UMP biosynthesis via de novo pathway; (S)-dihydroorotate from bicarbonate: step 1/3.</text>
</comment>
<sequence>MKEERIKAALAIEDGTFVEGFGFGSEGVAEGELVFNTSMTGYVEALTDPSYAGQILMMTYPLIGNYGVCRDDFESDGVKVEGFVVRELCKKPSNWRSQLSVDELLKEYGVPGIEGVDTRMLTKKTRIYGAMKAVLAVGDYDKEELLKRAVEQPSITELDLVDKVCVREPKRMEAEKGKYEVVLVDCGIKLSIARQLVKRGVNVTLVPYNYPAEKILEMNPDGVFISNGPGDPARVKPTIETIRKLAGKLPMAGICLGHQLIGLAMGAKTFKLKFGHRGANQPVKDFETGRVFISSQNHGFAVDDKSLPPNMEVTQINLNDHTVEGLRHKEYPLMCVQYHPEASPGPHDTYFFFDRFVKMLREY</sequence>
<evidence type="ECO:0000259" key="13">
    <source>
        <dbReference type="SMART" id="SM01097"/>
    </source>
</evidence>
<dbReference type="InterPro" id="IPR050472">
    <property type="entry name" value="Anth_synth/Amidotransfase"/>
</dbReference>
<dbReference type="InterPro" id="IPR002474">
    <property type="entry name" value="CarbamoylP_synth_ssu_N"/>
</dbReference>
<dbReference type="Proteomes" id="UP000008136">
    <property type="component" value="Chromosome"/>
</dbReference>
<evidence type="ECO:0000256" key="8">
    <source>
        <dbReference type="ARBA" id="ARBA00022962"/>
    </source>
</evidence>
<dbReference type="PRINTS" id="PR00097">
    <property type="entry name" value="ANTSNTHASEII"/>
</dbReference>
<dbReference type="EMBL" id="CP002588">
    <property type="protein sequence ID" value="AEA47539.1"/>
    <property type="molecule type" value="Genomic_DNA"/>
</dbReference>
<feature type="region of interest" description="CPSase" evidence="12">
    <location>
        <begin position="1"/>
        <end position="179"/>
    </location>
</feature>
<evidence type="ECO:0000256" key="3">
    <source>
        <dbReference type="ARBA" id="ARBA00007800"/>
    </source>
</evidence>
<reference evidence="14 15" key="1">
    <citation type="submission" date="2011-03" db="EMBL/GenBank/DDBJ databases">
        <title>The complete genome of Archaeoglobus veneficus SNP6.</title>
        <authorList>
            <consortium name="US DOE Joint Genome Institute (JGI-PGF)"/>
            <person name="Lucas S."/>
            <person name="Copeland A."/>
            <person name="Lapidus A."/>
            <person name="Bruce D."/>
            <person name="Goodwin L."/>
            <person name="Pitluck S."/>
            <person name="Kyrpides N."/>
            <person name="Mavromatis K."/>
            <person name="Pagani I."/>
            <person name="Ivanova N."/>
            <person name="Mikhailova N."/>
            <person name="Lu M."/>
            <person name="Detter J.C."/>
            <person name="Tapia R."/>
            <person name="Han C."/>
            <person name="Land M."/>
            <person name="Hauser L."/>
            <person name="Markowitz V."/>
            <person name="Cheng J.-F."/>
            <person name="Hugenholtz P."/>
            <person name="Woyke T."/>
            <person name="Wu D."/>
            <person name="Spring S."/>
            <person name="Brambilla E."/>
            <person name="Klenk H.-P."/>
            <person name="Eisen J.A."/>
        </authorList>
    </citation>
    <scope>NUCLEOTIDE SEQUENCE [LARGE SCALE GENOMIC DNA]</scope>
    <source>
        <strain>SNP6</strain>
    </source>
</reference>
<feature type="active site" evidence="12">
    <location>
        <position position="339"/>
    </location>
</feature>
<dbReference type="HAMAP" id="MF_01209">
    <property type="entry name" value="CPSase_S_chain"/>
    <property type="match status" value="1"/>
</dbReference>
<evidence type="ECO:0000256" key="4">
    <source>
        <dbReference type="ARBA" id="ARBA00022571"/>
    </source>
</evidence>
<keyword evidence="6 12" id="KW-0547">Nucleotide-binding</keyword>
<dbReference type="PROSITE" id="PS51273">
    <property type="entry name" value="GATASE_TYPE_1"/>
    <property type="match status" value="1"/>
</dbReference>
<evidence type="ECO:0000313" key="14">
    <source>
        <dbReference type="EMBL" id="AEA47539.1"/>
    </source>
</evidence>
<dbReference type="KEGG" id="ave:Arcve_1537"/>
<comment type="catalytic activity">
    <reaction evidence="11 12">
        <text>L-glutamine + H2O = L-glutamate + NH4(+)</text>
        <dbReference type="Rhea" id="RHEA:15889"/>
        <dbReference type="ChEBI" id="CHEBI:15377"/>
        <dbReference type="ChEBI" id="CHEBI:28938"/>
        <dbReference type="ChEBI" id="CHEBI:29985"/>
        <dbReference type="ChEBI" id="CHEBI:58359"/>
    </reaction>
</comment>
<dbReference type="AlphaFoldDB" id="F2KPL1"/>
<evidence type="ECO:0000256" key="1">
    <source>
        <dbReference type="ARBA" id="ARBA00004812"/>
    </source>
</evidence>
<organism evidence="14 15">
    <name type="scientific">Archaeoglobus veneficus (strain DSM 11195 / SNP6)</name>
    <dbReference type="NCBI Taxonomy" id="693661"/>
    <lineage>
        <taxon>Archaea</taxon>
        <taxon>Methanobacteriati</taxon>
        <taxon>Methanobacteriota</taxon>
        <taxon>Archaeoglobi</taxon>
        <taxon>Archaeoglobales</taxon>
        <taxon>Archaeoglobaceae</taxon>
        <taxon>Archaeoglobus</taxon>
    </lineage>
</organism>
<dbReference type="Pfam" id="PF00117">
    <property type="entry name" value="GATase"/>
    <property type="match status" value="1"/>
</dbReference>
<evidence type="ECO:0000256" key="10">
    <source>
        <dbReference type="ARBA" id="ARBA00048816"/>
    </source>
</evidence>
<feature type="binding site" evidence="12">
    <location>
        <position position="259"/>
    </location>
    <ligand>
        <name>L-glutamine</name>
        <dbReference type="ChEBI" id="CHEBI:58359"/>
    </ligand>
</feature>
<dbReference type="GO" id="GO:0005524">
    <property type="term" value="F:ATP binding"/>
    <property type="evidence" value="ECO:0007669"/>
    <property type="project" value="UniProtKB-UniRule"/>
</dbReference>
<dbReference type="GO" id="GO:0004359">
    <property type="term" value="F:glutaminase activity"/>
    <property type="evidence" value="ECO:0007669"/>
    <property type="project" value="RHEA"/>
</dbReference>
<feature type="binding site" evidence="12">
    <location>
        <position position="297"/>
    </location>
    <ligand>
        <name>L-glutamine</name>
        <dbReference type="ChEBI" id="CHEBI:58359"/>
    </ligand>
</feature>
<dbReference type="STRING" id="693661.Arcve_1537"/>
<feature type="binding site" evidence="12">
    <location>
        <position position="50"/>
    </location>
    <ligand>
        <name>L-glutamine</name>
        <dbReference type="ChEBI" id="CHEBI:58359"/>
    </ligand>
</feature>
<evidence type="ECO:0000256" key="2">
    <source>
        <dbReference type="ARBA" id="ARBA00005077"/>
    </source>
</evidence>
<evidence type="ECO:0000256" key="12">
    <source>
        <dbReference type="HAMAP-Rule" id="MF_01209"/>
    </source>
</evidence>
<keyword evidence="12" id="KW-0028">Amino-acid biosynthesis</keyword>
<dbReference type="RefSeq" id="WP_013684199.1">
    <property type="nucleotide sequence ID" value="NC_015320.1"/>
</dbReference>
<comment type="pathway">
    <text evidence="2 12">Amino-acid biosynthesis; L-arginine biosynthesis; carbamoyl phosphate from bicarbonate: step 1/1.</text>
</comment>
<dbReference type="Gene3D" id="3.40.50.880">
    <property type="match status" value="1"/>
</dbReference>
<feature type="binding site" evidence="12">
    <location>
        <position position="300"/>
    </location>
    <ligand>
        <name>L-glutamine</name>
        <dbReference type="ChEBI" id="CHEBI:58359"/>
    </ligand>
</feature>
<feature type="binding site" evidence="12">
    <location>
        <position position="230"/>
    </location>
    <ligand>
        <name>L-glutamine</name>
        <dbReference type="ChEBI" id="CHEBI:58359"/>
    </ligand>
</feature>
<dbReference type="UniPathway" id="UPA00070">
    <property type="reaction ID" value="UER00115"/>
</dbReference>
<dbReference type="InterPro" id="IPR017926">
    <property type="entry name" value="GATASE"/>
</dbReference>
<evidence type="ECO:0000256" key="11">
    <source>
        <dbReference type="ARBA" id="ARBA00049285"/>
    </source>
</evidence>
<dbReference type="InterPro" id="IPR006274">
    <property type="entry name" value="CarbamoylP_synth_ssu"/>
</dbReference>
<dbReference type="InterPro" id="IPR029062">
    <property type="entry name" value="Class_I_gatase-like"/>
</dbReference>
<dbReference type="PRINTS" id="PR00096">
    <property type="entry name" value="GATASE"/>
</dbReference>
<dbReference type="FunFam" id="3.50.30.20:FF:000001">
    <property type="entry name" value="Carbamoyl-phosphate synthase small chain"/>
    <property type="match status" value="1"/>
</dbReference>
<keyword evidence="9 12" id="KW-0665">Pyrimidine biosynthesis</keyword>